<reference evidence="3" key="1">
    <citation type="journal article" date="2014" name="Proc. Natl. Acad. Sci. U.S.A.">
        <title>Extensive sampling of basidiomycete genomes demonstrates inadequacy of the white-rot/brown-rot paradigm for wood decay fungi.</title>
        <authorList>
            <person name="Riley R."/>
            <person name="Salamov A.A."/>
            <person name="Brown D.W."/>
            <person name="Nagy L.G."/>
            <person name="Floudas D."/>
            <person name="Held B.W."/>
            <person name="Levasseur A."/>
            <person name="Lombard V."/>
            <person name="Morin E."/>
            <person name="Otillar R."/>
            <person name="Lindquist E.A."/>
            <person name="Sun H."/>
            <person name="LaButti K.M."/>
            <person name="Schmutz J."/>
            <person name="Jabbour D."/>
            <person name="Luo H."/>
            <person name="Baker S.E."/>
            <person name="Pisabarro A.G."/>
            <person name="Walton J.D."/>
            <person name="Blanchette R.A."/>
            <person name="Henrissat B."/>
            <person name="Martin F."/>
            <person name="Cullen D."/>
            <person name="Hibbett D.S."/>
            <person name="Grigoriev I.V."/>
        </authorList>
    </citation>
    <scope>NUCLEOTIDE SEQUENCE [LARGE SCALE GENOMIC DNA]</scope>
    <source>
        <strain evidence="3">CBS 339.88</strain>
    </source>
</reference>
<keyword evidence="3" id="KW-1185">Reference proteome</keyword>
<dbReference type="EMBL" id="KL142421">
    <property type="protein sequence ID" value="KDR66701.1"/>
    <property type="molecule type" value="Genomic_DNA"/>
</dbReference>
<sequence length="222" mass="22220">MFTPEMDSGPPPLVDAHPSFIPPPHGASNGGHPGVFDPFPGARGGGGGYQSSSSWVPPHGTPYPSAPQQLQGGWPTSPAGPPNSAPGWTYGNYPPAGTPVWGPAPPPAANSYSPWGAQTPTSPWGPQTPGGGGEGGYNPFPGYGPGPGGSGTATPYLAQAPGTPFESSVGQPIMGGLGGGGTARLGAGAGGWVCWTGMRRGLGWVGQWRMGLSRSSDRGLRE</sequence>
<evidence type="ECO:0000313" key="3">
    <source>
        <dbReference type="Proteomes" id="UP000027222"/>
    </source>
</evidence>
<evidence type="ECO:0000256" key="1">
    <source>
        <dbReference type="SAM" id="MobiDB-lite"/>
    </source>
</evidence>
<dbReference type="HOGENOM" id="CLU_1245458_0_0_1"/>
<dbReference type="Proteomes" id="UP000027222">
    <property type="component" value="Unassembled WGS sequence"/>
</dbReference>
<accession>A0A067S7B4</accession>
<name>A0A067S7B4_GALM3</name>
<protein>
    <submittedName>
        <fullName evidence="2">Uncharacterized protein</fullName>
    </submittedName>
</protein>
<proteinExistence type="predicted"/>
<gene>
    <name evidence="2" type="ORF">GALMADRAFT_216908</name>
</gene>
<feature type="region of interest" description="Disordered" evidence="1">
    <location>
        <begin position="1"/>
        <end position="156"/>
    </location>
</feature>
<evidence type="ECO:0000313" key="2">
    <source>
        <dbReference type="EMBL" id="KDR66701.1"/>
    </source>
</evidence>
<dbReference type="STRING" id="685588.A0A067S7B4"/>
<organism evidence="2 3">
    <name type="scientific">Galerina marginata (strain CBS 339.88)</name>
    <dbReference type="NCBI Taxonomy" id="685588"/>
    <lineage>
        <taxon>Eukaryota</taxon>
        <taxon>Fungi</taxon>
        <taxon>Dikarya</taxon>
        <taxon>Basidiomycota</taxon>
        <taxon>Agaricomycotina</taxon>
        <taxon>Agaricomycetes</taxon>
        <taxon>Agaricomycetidae</taxon>
        <taxon>Agaricales</taxon>
        <taxon>Agaricineae</taxon>
        <taxon>Strophariaceae</taxon>
        <taxon>Galerina</taxon>
    </lineage>
</organism>
<dbReference type="AlphaFoldDB" id="A0A067S7B4"/>